<evidence type="ECO:0000256" key="5">
    <source>
        <dbReference type="ARBA" id="ARBA00022692"/>
    </source>
</evidence>
<feature type="transmembrane region" description="Helical" evidence="8">
    <location>
        <begin position="24"/>
        <end position="42"/>
    </location>
</feature>
<dbReference type="InterPro" id="IPR051449">
    <property type="entry name" value="ABC-2_transporter_component"/>
</dbReference>
<dbReference type="Pfam" id="PF12698">
    <property type="entry name" value="ABC2_membrane_3"/>
    <property type="match status" value="1"/>
</dbReference>
<sequence length="377" mass="42491">MSRNSLSNIWNLGLKEFRSLSRDWVMLFLIGWVFTFGVYISAKNQPDTLHKATIAIIDEDKSQLSMRFISAFYGPHFKKPDIITQHDTDPEMDRGHYIFVLNIPPSYQRDVLAGKNPALQVNVDATQMSQAFIGAGYIRTIINGELSEFVRRYRSLEEGPVKLEVRMRFNPNLMQVWYMSVMEVMNNITLLSIMLTGAALIREREHGTIEHLLVMPLSPFELMAAKVWSMGCVVLMATIFSLYVMVRLILQVEIAGSIPLFLCGTLVYLFATTSMGIFLGTVARSMPQMGLLTILVLLPILILSGSVTPRESMPVYIQNLMSLMPTTHFVALAQAILYRGAGIDIVWPRFATIILIGLVFFGAAHARFRKAIAQMQT</sequence>
<comment type="subcellular location">
    <subcellularLocation>
        <location evidence="1">Cell membrane</location>
        <topology evidence="1">Multi-pass membrane protein</topology>
    </subcellularLocation>
</comment>
<dbReference type="PANTHER" id="PTHR30294:SF47">
    <property type="entry name" value="INNER MEMBRANE TRANSPORT PERMEASE YHHJ"/>
    <property type="match status" value="1"/>
</dbReference>
<accession>E1YLQ0</accession>
<proteinExistence type="inferred from homology"/>
<keyword evidence="3" id="KW-0813">Transport</keyword>
<dbReference type="GO" id="GO:0140359">
    <property type="term" value="F:ABC-type transporter activity"/>
    <property type="evidence" value="ECO:0007669"/>
    <property type="project" value="InterPro"/>
</dbReference>
<feature type="transmembrane region" description="Helical" evidence="8">
    <location>
        <begin position="258"/>
        <end position="283"/>
    </location>
</feature>
<feature type="transmembrane region" description="Helical" evidence="8">
    <location>
        <begin position="350"/>
        <end position="368"/>
    </location>
</feature>
<dbReference type="EMBL" id="FR695877">
    <property type="protein sequence ID" value="CBX31033.1"/>
    <property type="molecule type" value="Genomic_DNA"/>
</dbReference>
<feature type="transmembrane region" description="Helical" evidence="8">
    <location>
        <begin position="222"/>
        <end position="246"/>
    </location>
</feature>
<evidence type="ECO:0000256" key="3">
    <source>
        <dbReference type="ARBA" id="ARBA00022448"/>
    </source>
</evidence>
<protein>
    <submittedName>
        <fullName evidence="10">Inner membrane transport permease yhhJ</fullName>
    </submittedName>
</protein>
<keyword evidence="6 8" id="KW-1133">Transmembrane helix</keyword>
<dbReference type="Gene3D" id="3.40.1710.10">
    <property type="entry name" value="abc type-2 transporter like domain"/>
    <property type="match status" value="1"/>
</dbReference>
<dbReference type="AlphaFoldDB" id="E1YLQ0"/>
<dbReference type="PROSITE" id="PS51012">
    <property type="entry name" value="ABC_TM2"/>
    <property type="match status" value="1"/>
</dbReference>
<evidence type="ECO:0000256" key="7">
    <source>
        <dbReference type="ARBA" id="ARBA00023136"/>
    </source>
</evidence>
<keyword evidence="7 8" id="KW-0472">Membrane</keyword>
<evidence type="ECO:0000259" key="9">
    <source>
        <dbReference type="PROSITE" id="PS51012"/>
    </source>
</evidence>
<evidence type="ECO:0000313" key="10">
    <source>
        <dbReference type="EMBL" id="CBX31033.1"/>
    </source>
</evidence>
<feature type="transmembrane region" description="Helical" evidence="8">
    <location>
        <begin position="289"/>
        <end position="308"/>
    </location>
</feature>
<keyword evidence="5 8" id="KW-0812">Transmembrane</keyword>
<dbReference type="InterPro" id="IPR013525">
    <property type="entry name" value="ABC2_TM"/>
</dbReference>
<dbReference type="InterPro" id="IPR047817">
    <property type="entry name" value="ABC2_TM_bact-type"/>
</dbReference>
<evidence type="ECO:0000256" key="6">
    <source>
        <dbReference type="ARBA" id="ARBA00022989"/>
    </source>
</evidence>
<name>E1YLQ0_9BACT</name>
<evidence type="ECO:0000256" key="4">
    <source>
        <dbReference type="ARBA" id="ARBA00022475"/>
    </source>
</evidence>
<evidence type="ECO:0000256" key="8">
    <source>
        <dbReference type="SAM" id="Phobius"/>
    </source>
</evidence>
<dbReference type="PANTHER" id="PTHR30294">
    <property type="entry name" value="MEMBRANE COMPONENT OF ABC TRANSPORTER YHHJ-RELATED"/>
    <property type="match status" value="1"/>
</dbReference>
<feature type="transmembrane region" description="Helical" evidence="8">
    <location>
        <begin position="320"/>
        <end position="338"/>
    </location>
</feature>
<gene>
    <name evidence="10" type="ORF">N47_E45450</name>
</gene>
<evidence type="ECO:0000256" key="2">
    <source>
        <dbReference type="ARBA" id="ARBA00007783"/>
    </source>
</evidence>
<evidence type="ECO:0000256" key="1">
    <source>
        <dbReference type="ARBA" id="ARBA00004651"/>
    </source>
</evidence>
<dbReference type="GO" id="GO:0005886">
    <property type="term" value="C:plasma membrane"/>
    <property type="evidence" value="ECO:0007669"/>
    <property type="project" value="UniProtKB-SubCell"/>
</dbReference>
<feature type="transmembrane region" description="Helical" evidence="8">
    <location>
        <begin position="176"/>
        <end position="202"/>
    </location>
</feature>
<keyword evidence="4" id="KW-1003">Cell membrane</keyword>
<feature type="domain" description="ABC transmembrane type-2" evidence="9">
    <location>
        <begin position="135"/>
        <end position="371"/>
    </location>
</feature>
<organism evidence="10">
    <name type="scientific">uncultured Desulfobacterium sp</name>
    <dbReference type="NCBI Taxonomy" id="201089"/>
    <lineage>
        <taxon>Bacteria</taxon>
        <taxon>Pseudomonadati</taxon>
        <taxon>Thermodesulfobacteriota</taxon>
        <taxon>Desulfobacteria</taxon>
        <taxon>Desulfobacterales</taxon>
        <taxon>Desulfobacteriaceae</taxon>
        <taxon>Desulfobacterium</taxon>
        <taxon>environmental samples</taxon>
    </lineage>
</organism>
<comment type="similarity">
    <text evidence="2">Belongs to the ABC-2 integral membrane protein family.</text>
</comment>
<reference evidence="10" key="1">
    <citation type="journal article" date="2011" name="Environ. Microbiol.">
        <title>Genomic insights into the metabolic potential of the polycyclic aromatic hydrocarbon degrading sulfate-reducing Deltaproteobacterium N47.</title>
        <authorList>
            <person name="Bergmann F."/>
            <person name="Selesi D."/>
            <person name="Weinmaier T."/>
            <person name="Tischler P."/>
            <person name="Rattei T."/>
            <person name="Meckenstock R.U."/>
        </authorList>
    </citation>
    <scope>NUCLEOTIDE SEQUENCE</scope>
</reference>